<evidence type="ECO:0008006" key="3">
    <source>
        <dbReference type="Google" id="ProtNLM"/>
    </source>
</evidence>
<comment type="caution">
    <text evidence="1">The sequence shown here is derived from an EMBL/GenBank/DDBJ whole genome shotgun (WGS) entry which is preliminary data.</text>
</comment>
<name>A0A369BFR6_9FIRM</name>
<dbReference type="OrthoDB" id="3652431at2"/>
<evidence type="ECO:0000313" key="2">
    <source>
        <dbReference type="Proteomes" id="UP000253034"/>
    </source>
</evidence>
<dbReference type="EMBL" id="QPJT01000003">
    <property type="protein sequence ID" value="RCX19406.1"/>
    <property type="molecule type" value="Genomic_DNA"/>
</dbReference>
<accession>A0A369BFR6</accession>
<organism evidence="1 2">
    <name type="scientific">Anaerobacterium chartisolvens</name>
    <dbReference type="NCBI Taxonomy" id="1297424"/>
    <lineage>
        <taxon>Bacteria</taxon>
        <taxon>Bacillati</taxon>
        <taxon>Bacillota</taxon>
        <taxon>Clostridia</taxon>
        <taxon>Eubacteriales</taxon>
        <taxon>Oscillospiraceae</taxon>
        <taxon>Anaerobacterium</taxon>
    </lineage>
</organism>
<sequence length="430" mass="48689">MGILQRVLILGTGSAAVQIAVNLKSKLGCVVGIAGRASARSKKFFNELDENKNKVSVYIQNKKHVSMFGECYIDNVFVGYHAVEGKWDTIILSVTNDAYISVIKQLDAEFIKQLQCVVLVSPAIGSNSLVSGFLKSLGCSAEVISFSTYYAATKGQNSAVEVLTKGVKKKIYIGSTSKDSATCGQLSYLLCQLGIAAELMISPYEAESRNISIYVHPPIFMNEFALDIIFGEDKTVKYAYKFYPEGPITQYVIHDLLEQWKEISEILNCFNVERFNLLKFMNDDNYPVRPQSLSRDDIENFTSFDAIKQEYLLYIRYTSLLIDPFSIPDMKGRYFDFSAVPIQRVYQDKKGCWHVPRMPKEDYYRLKILQSIACNLSLSTPTIDKIINNYERKLQQFVQQNKGDLLSDDFVPMSLDEEAAIICNKIRGER</sequence>
<dbReference type="AlphaFoldDB" id="A0A369BFR6"/>
<dbReference type="Gene3D" id="3.40.50.720">
    <property type="entry name" value="NAD(P)-binding Rossmann-like Domain"/>
    <property type="match status" value="1"/>
</dbReference>
<dbReference type="InterPro" id="IPR016935">
    <property type="entry name" value="Opine_metallophore_DH"/>
</dbReference>
<dbReference type="Proteomes" id="UP000253034">
    <property type="component" value="Unassembled WGS sequence"/>
</dbReference>
<evidence type="ECO:0000313" key="1">
    <source>
        <dbReference type="EMBL" id="RCX19406.1"/>
    </source>
</evidence>
<gene>
    <name evidence="1" type="ORF">DFR58_103151</name>
</gene>
<protein>
    <recommendedName>
        <fullName evidence="3">DUF2338 family protein</fullName>
    </recommendedName>
</protein>
<reference evidence="1 2" key="1">
    <citation type="submission" date="2018-07" db="EMBL/GenBank/DDBJ databases">
        <title>Genomic Encyclopedia of Type Strains, Phase IV (KMG-IV): sequencing the most valuable type-strain genomes for metagenomic binning, comparative biology and taxonomic classification.</title>
        <authorList>
            <person name="Goeker M."/>
        </authorList>
    </citation>
    <scope>NUCLEOTIDE SEQUENCE [LARGE SCALE GENOMIC DNA]</scope>
    <source>
        <strain evidence="1 2">DSM 27016</strain>
    </source>
</reference>
<proteinExistence type="predicted"/>
<keyword evidence="2" id="KW-1185">Reference proteome</keyword>
<dbReference type="RefSeq" id="WP_114296470.1">
    <property type="nucleotide sequence ID" value="NZ_QPJT01000003.1"/>
</dbReference>
<dbReference type="Pfam" id="PF10100">
    <property type="entry name" value="Staph_opine_DH"/>
    <property type="match status" value="1"/>
</dbReference>